<gene>
    <name evidence="14" type="ordered locus">NAMH_0572</name>
</gene>
<keyword evidence="14" id="KW-0830">Ubiquinone</keyword>
<feature type="binding site" evidence="11">
    <location>
        <position position="93"/>
    </location>
    <ligand>
        <name>[4Fe-4S] cluster</name>
        <dbReference type="ChEBI" id="CHEBI:49883"/>
        <label>1</label>
    </ligand>
</feature>
<dbReference type="InterPro" id="IPR001821">
    <property type="entry name" value="NiFe_hydrogenase_ssu"/>
</dbReference>
<dbReference type="InterPro" id="IPR027394">
    <property type="entry name" value="Cytochrome-c3_hydrogenase_C"/>
</dbReference>
<dbReference type="GO" id="GO:0051538">
    <property type="term" value="F:3 iron, 4 sulfur cluster binding"/>
    <property type="evidence" value="ECO:0007669"/>
    <property type="project" value="UniProtKB-KW"/>
</dbReference>
<evidence type="ECO:0000256" key="1">
    <source>
        <dbReference type="ARBA" id="ARBA00001966"/>
    </source>
</evidence>
<comment type="similarity">
    <text evidence="3">Belongs to the [NiFe]/[NiFeSe] hydrogenase small subunit family.</text>
</comment>
<dbReference type="SUPFAM" id="SSF56770">
    <property type="entry name" value="HydA/Nqo6-like"/>
    <property type="match status" value="1"/>
</dbReference>
<evidence type="ECO:0000313" key="14">
    <source>
        <dbReference type="EMBL" id="ACM92073.1"/>
    </source>
</evidence>
<proteinExistence type="inferred from homology"/>
<dbReference type="GO" id="GO:0051539">
    <property type="term" value="F:4 iron, 4 sulfur cluster binding"/>
    <property type="evidence" value="ECO:0007669"/>
    <property type="project" value="UniProtKB-KW"/>
</dbReference>
<dbReference type="GO" id="GO:0030313">
    <property type="term" value="C:cell envelope"/>
    <property type="evidence" value="ECO:0007669"/>
    <property type="project" value="UniProtKB-SubCell"/>
</dbReference>
<evidence type="ECO:0000259" key="12">
    <source>
        <dbReference type="Pfam" id="PF01058"/>
    </source>
</evidence>
<keyword evidence="8" id="KW-0560">Oxidoreductase</keyword>
<evidence type="ECO:0000259" key="13">
    <source>
        <dbReference type="Pfam" id="PF14720"/>
    </source>
</evidence>
<dbReference type="eggNOG" id="COG1740">
    <property type="taxonomic scope" value="Bacteria"/>
</dbReference>
<feature type="binding site" evidence="11">
    <location>
        <position position="225"/>
    </location>
    <ligand>
        <name>[3Fe-4S] cluster</name>
        <dbReference type="ChEBI" id="CHEBI:21137"/>
    </ligand>
</feature>
<dbReference type="InterPro" id="IPR037024">
    <property type="entry name" value="NiFe_Hase_small_N_sf"/>
</dbReference>
<keyword evidence="6 11" id="KW-0479">Metal-binding</keyword>
<dbReference type="EMBL" id="CP001279">
    <property type="protein sequence ID" value="ACM92073.1"/>
    <property type="molecule type" value="Genomic_DNA"/>
</dbReference>
<dbReference type="OrthoDB" id="9766729at2"/>
<dbReference type="GO" id="GO:0044569">
    <property type="term" value="C:[Ni-Fe] hydrogenase complex"/>
    <property type="evidence" value="ECO:0007669"/>
    <property type="project" value="TreeGrafter"/>
</dbReference>
<dbReference type="PIRSF" id="PIRSF000310">
    <property type="entry name" value="NiFe_hyd_ssu"/>
    <property type="match status" value="1"/>
</dbReference>
<dbReference type="Gene3D" id="4.10.480.10">
    <property type="entry name" value="Cytochrome-c3 hydrogenase, C-terminal domain"/>
    <property type="match status" value="1"/>
</dbReference>
<protein>
    <submittedName>
        <fullName evidence="14">NADH ubiquinone oxidoreductase, 20 kDa subunit</fullName>
    </submittedName>
</protein>
<dbReference type="PRINTS" id="PR00614">
    <property type="entry name" value="NIHGNASESMLL"/>
</dbReference>
<comment type="subcellular location">
    <subcellularLocation>
        <location evidence="2">Cell envelope</location>
    </subcellularLocation>
</comment>
<dbReference type="Pfam" id="PF14720">
    <property type="entry name" value="NiFe_hyd_SSU_C"/>
    <property type="match status" value="1"/>
</dbReference>
<feature type="binding site" evidence="11">
    <location>
        <position position="127"/>
    </location>
    <ligand>
        <name>[4Fe-4S] cluster</name>
        <dbReference type="ChEBI" id="CHEBI:49883"/>
        <label>1</label>
    </ligand>
</feature>
<evidence type="ECO:0000256" key="7">
    <source>
        <dbReference type="ARBA" id="ARBA00022729"/>
    </source>
</evidence>
<feature type="binding site" evidence="11">
    <location>
        <position position="15"/>
    </location>
    <ligand>
        <name>[4Fe-4S] cluster</name>
        <dbReference type="ChEBI" id="CHEBI:49883"/>
        <label>1</label>
    </ligand>
</feature>
<evidence type="ECO:0000256" key="4">
    <source>
        <dbReference type="ARBA" id="ARBA00011771"/>
    </source>
</evidence>
<sequence length="288" mass="32733">MLSKLNVIWIDAVTCYGCTHSFLNYKEISSLFEKVNFEYHPLFLSNDLEIKQCDLLIVEGALKNNYPRLGYSLNELISKLFFKAKKVLALGTCAVYGGMFGEGLMYNKEQKGHYYKCRDKIINLPGCPPHPDWIAFVLDMISENKKIALDDLNRPKDIFAYTSHMGCTRNEYFEWKIDAENFGTKEGCLFYFQGCQGPFTHSSCNKVLWNEVSSKPRAGTPCFGCTEPNFPKNDLFKTDTFMGIPANIPLGVSKRAYLTLSGIAKSLNNERLSCKLINYKCGDNNEDK</sequence>
<dbReference type="STRING" id="598659.NAMH_0572"/>
<evidence type="ECO:0000313" key="15">
    <source>
        <dbReference type="Proteomes" id="UP000000448"/>
    </source>
</evidence>
<evidence type="ECO:0000256" key="3">
    <source>
        <dbReference type="ARBA" id="ARBA00006605"/>
    </source>
</evidence>
<dbReference type="Proteomes" id="UP000000448">
    <property type="component" value="Chromosome"/>
</dbReference>
<evidence type="ECO:0000256" key="2">
    <source>
        <dbReference type="ARBA" id="ARBA00004196"/>
    </source>
</evidence>
<feature type="domain" description="NADH:ubiquinone oxidoreductase-like 20kDa subunit" evidence="12">
    <location>
        <begin position="15"/>
        <end position="139"/>
    </location>
</feature>
<evidence type="ECO:0000256" key="8">
    <source>
        <dbReference type="ARBA" id="ARBA00023002"/>
    </source>
</evidence>
<dbReference type="GO" id="GO:0009055">
    <property type="term" value="F:electron transfer activity"/>
    <property type="evidence" value="ECO:0007669"/>
    <property type="project" value="TreeGrafter"/>
</dbReference>
<evidence type="ECO:0000256" key="9">
    <source>
        <dbReference type="ARBA" id="ARBA00023004"/>
    </source>
</evidence>
<evidence type="ECO:0000256" key="11">
    <source>
        <dbReference type="PIRSR" id="PIRSR000310-1"/>
    </source>
</evidence>
<evidence type="ECO:0000256" key="5">
    <source>
        <dbReference type="ARBA" id="ARBA00022485"/>
    </source>
</evidence>
<feature type="binding site" evidence="11">
    <location>
        <position position="204"/>
    </location>
    <ligand>
        <name>[3Fe-4S] cluster</name>
        <dbReference type="ChEBI" id="CHEBI:21137"/>
    </ligand>
</feature>
<comment type="cofactor">
    <cofactor evidence="1">
        <name>[4Fe-4S] cluster</name>
        <dbReference type="ChEBI" id="CHEBI:49883"/>
    </cofactor>
</comment>
<feature type="binding site" evidence="11">
    <location>
        <position position="195"/>
    </location>
    <ligand>
        <name>[4Fe-4S] cluster</name>
        <dbReference type="ChEBI" id="CHEBI:49883"/>
        <label>2</label>
    </ligand>
</feature>
<feature type="binding site" evidence="11">
    <location>
        <position position="188"/>
    </location>
    <ligand>
        <name>[4Fe-4S] cluster</name>
        <dbReference type="ChEBI" id="CHEBI:49883"/>
        <label>2</label>
    </ligand>
</feature>
<keyword evidence="7" id="KW-0732">Signal</keyword>
<comment type="subunit">
    <text evidence="4">Heterodimer of a large and a small subunit.</text>
</comment>
<dbReference type="Pfam" id="PF01058">
    <property type="entry name" value="Oxidored_q6"/>
    <property type="match status" value="1"/>
</dbReference>
<evidence type="ECO:0000256" key="6">
    <source>
        <dbReference type="ARBA" id="ARBA00022723"/>
    </source>
</evidence>
<feature type="binding site" evidence="11">
    <location>
        <position position="164"/>
    </location>
    <ligand>
        <name>[4Fe-4S] cluster</name>
        <dbReference type="ChEBI" id="CHEBI:49883"/>
        <label>2</label>
    </ligand>
</feature>
<dbReference type="GO" id="GO:0016020">
    <property type="term" value="C:membrane"/>
    <property type="evidence" value="ECO:0007669"/>
    <property type="project" value="TreeGrafter"/>
</dbReference>
<dbReference type="GO" id="GO:0008901">
    <property type="term" value="F:ferredoxin hydrogenase activity"/>
    <property type="evidence" value="ECO:0007669"/>
    <property type="project" value="InterPro"/>
</dbReference>
<dbReference type="KEGG" id="nam:NAMH_0572"/>
<feature type="binding site" evidence="11">
    <location>
        <position position="167"/>
    </location>
    <ligand>
        <name>[4Fe-4S] cluster</name>
        <dbReference type="ChEBI" id="CHEBI:49883"/>
        <label>2</label>
    </ligand>
</feature>
<reference evidence="14 15" key="1">
    <citation type="journal article" date="2009" name="PLoS Genet.">
        <title>Adaptations to submarine hydrothermal environments exemplified by the genome of Nautilia profundicola.</title>
        <authorList>
            <person name="Campbell B.J."/>
            <person name="Smith J.L."/>
            <person name="Hanson T.E."/>
            <person name="Klotz M.G."/>
            <person name="Stein L.Y."/>
            <person name="Lee C.K."/>
            <person name="Wu D."/>
            <person name="Robinson J.M."/>
            <person name="Khouri H.M."/>
            <person name="Eisen J.A."/>
            <person name="Cary S.C."/>
        </authorList>
    </citation>
    <scope>NUCLEOTIDE SEQUENCE [LARGE SCALE GENOMIC DNA]</scope>
    <source>
        <strain evidence="15">ATCC BAA-1463 / DSM 18972 / AmH</strain>
    </source>
</reference>
<dbReference type="GO" id="GO:0009375">
    <property type="term" value="C:ferredoxin hydrogenase complex"/>
    <property type="evidence" value="ECO:0007669"/>
    <property type="project" value="InterPro"/>
</dbReference>
<dbReference type="HOGENOM" id="CLU_046107_1_0_7"/>
<feature type="binding site" evidence="11">
    <location>
        <position position="18"/>
    </location>
    <ligand>
        <name>[4Fe-4S] cluster</name>
        <dbReference type="ChEBI" id="CHEBI:49883"/>
        <label>1</label>
    </ligand>
</feature>
<dbReference type="PANTHER" id="PTHR30013">
    <property type="entry name" value="NIFE / NIFESE HYDROGENASE SMALL SUBUNIT FAMILY MEMBER"/>
    <property type="match status" value="1"/>
</dbReference>
<feature type="domain" description="Cytochrome-c3 hydrogenase C-terminal" evidence="13">
    <location>
        <begin position="159"/>
        <end position="233"/>
    </location>
</feature>
<keyword evidence="11" id="KW-0003">3Fe-4S</keyword>
<keyword evidence="5 11" id="KW-0004">4Fe-4S</keyword>
<dbReference type="InterPro" id="IPR006137">
    <property type="entry name" value="NADH_UbQ_OxRdtase-like_20kDa"/>
</dbReference>
<evidence type="ECO:0000256" key="10">
    <source>
        <dbReference type="ARBA" id="ARBA00023014"/>
    </source>
</evidence>
<dbReference type="PANTHER" id="PTHR30013:SF5">
    <property type="entry name" value="HYDROGENASE SMALL SUBUNIT"/>
    <property type="match status" value="1"/>
</dbReference>
<dbReference type="GO" id="GO:0046872">
    <property type="term" value="F:metal ion binding"/>
    <property type="evidence" value="ECO:0007669"/>
    <property type="project" value="UniProtKB-KW"/>
</dbReference>
<dbReference type="AlphaFoldDB" id="B9L8N0"/>
<dbReference type="InterPro" id="IPR037148">
    <property type="entry name" value="NiFe-Hase_small_C_sf"/>
</dbReference>
<dbReference type="Gene3D" id="3.40.50.700">
    <property type="entry name" value="NADH:ubiquinone oxidoreductase-like, 20kDa subunit"/>
    <property type="match status" value="1"/>
</dbReference>
<keyword evidence="9 11" id="KW-0408">Iron</keyword>
<keyword evidence="15" id="KW-1185">Reference proteome</keyword>
<dbReference type="GO" id="GO:0009061">
    <property type="term" value="P:anaerobic respiration"/>
    <property type="evidence" value="ECO:0007669"/>
    <property type="project" value="TreeGrafter"/>
</dbReference>
<organism evidence="14 15">
    <name type="scientific">Nautilia profundicola (strain ATCC BAA-1463 / DSM 18972 / AmH)</name>
    <dbReference type="NCBI Taxonomy" id="598659"/>
    <lineage>
        <taxon>Bacteria</taxon>
        <taxon>Pseudomonadati</taxon>
        <taxon>Campylobacterota</taxon>
        <taxon>Epsilonproteobacteria</taxon>
        <taxon>Nautiliales</taxon>
        <taxon>Nautiliaceae</taxon>
        <taxon>Nautilia</taxon>
    </lineage>
</organism>
<name>B9L8N0_NAUPA</name>
<feature type="binding site" evidence="11">
    <location>
        <position position="222"/>
    </location>
    <ligand>
        <name>[3Fe-4S] cluster</name>
        <dbReference type="ChEBI" id="CHEBI:21137"/>
    </ligand>
</feature>
<keyword evidence="10 11" id="KW-0411">Iron-sulfur</keyword>
<accession>B9L8N0</accession>